<sequence length="66" mass="7524">MPPEVRYSVERVEDRHWVVIDKARERRRVGRASDEPGARTIVSLIERLRSAPLRVAALDASRTEAA</sequence>
<comment type="caution">
    <text evidence="1">The sequence shown here is derived from an EMBL/GenBank/DDBJ whole genome shotgun (WGS) entry which is preliminary data.</text>
</comment>
<dbReference type="AlphaFoldDB" id="A0A366FUE7"/>
<dbReference type="EMBL" id="QNRK01000001">
    <property type="protein sequence ID" value="RBP18248.1"/>
    <property type="molecule type" value="Genomic_DNA"/>
</dbReference>
<keyword evidence="2" id="KW-1185">Reference proteome</keyword>
<organism evidence="1 2">
    <name type="scientific">Roseiarcus fermentans</name>
    <dbReference type="NCBI Taxonomy" id="1473586"/>
    <lineage>
        <taxon>Bacteria</taxon>
        <taxon>Pseudomonadati</taxon>
        <taxon>Pseudomonadota</taxon>
        <taxon>Alphaproteobacteria</taxon>
        <taxon>Hyphomicrobiales</taxon>
        <taxon>Roseiarcaceae</taxon>
        <taxon>Roseiarcus</taxon>
    </lineage>
</organism>
<dbReference type="RefSeq" id="WP_147262623.1">
    <property type="nucleotide sequence ID" value="NZ_QNRK01000001.1"/>
</dbReference>
<dbReference type="Proteomes" id="UP000253529">
    <property type="component" value="Unassembled WGS sequence"/>
</dbReference>
<reference evidence="1 2" key="1">
    <citation type="submission" date="2018-06" db="EMBL/GenBank/DDBJ databases">
        <title>Genomic Encyclopedia of Type Strains, Phase IV (KMG-IV): sequencing the most valuable type-strain genomes for metagenomic binning, comparative biology and taxonomic classification.</title>
        <authorList>
            <person name="Goeker M."/>
        </authorList>
    </citation>
    <scope>NUCLEOTIDE SEQUENCE [LARGE SCALE GENOMIC DNA]</scope>
    <source>
        <strain evidence="1 2">DSM 24875</strain>
    </source>
</reference>
<gene>
    <name evidence="1" type="ORF">DFR50_101192</name>
</gene>
<evidence type="ECO:0000313" key="1">
    <source>
        <dbReference type="EMBL" id="RBP18248.1"/>
    </source>
</evidence>
<accession>A0A366FUE7</accession>
<protein>
    <submittedName>
        <fullName evidence="1">Uncharacterized protein</fullName>
    </submittedName>
</protein>
<evidence type="ECO:0000313" key="2">
    <source>
        <dbReference type="Proteomes" id="UP000253529"/>
    </source>
</evidence>
<proteinExistence type="predicted"/>
<name>A0A366FUE7_9HYPH</name>